<name>A0A9X0DK61_9HELO</name>
<dbReference type="SUPFAM" id="SSF50249">
    <property type="entry name" value="Nucleic acid-binding proteins"/>
    <property type="match status" value="1"/>
</dbReference>
<evidence type="ECO:0000256" key="1">
    <source>
        <dbReference type="SAM" id="MobiDB-lite"/>
    </source>
</evidence>
<keyword evidence="3" id="KW-1185">Reference proteome</keyword>
<dbReference type="InterPro" id="IPR012340">
    <property type="entry name" value="NA-bd_OB-fold"/>
</dbReference>
<evidence type="ECO:0000313" key="2">
    <source>
        <dbReference type="EMBL" id="KAJ8063738.1"/>
    </source>
</evidence>
<feature type="region of interest" description="Disordered" evidence="1">
    <location>
        <begin position="66"/>
        <end position="121"/>
    </location>
</feature>
<feature type="compositionally biased region" description="Pro residues" evidence="1">
    <location>
        <begin position="109"/>
        <end position="121"/>
    </location>
</feature>
<protein>
    <submittedName>
        <fullName evidence="2">Uncharacterized protein</fullName>
    </submittedName>
</protein>
<dbReference type="EMBL" id="JAPEIS010000008">
    <property type="protein sequence ID" value="KAJ8063738.1"/>
    <property type="molecule type" value="Genomic_DNA"/>
</dbReference>
<dbReference type="Proteomes" id="UP001152300">
    <property type="component" value="Unassembled WGS sequence"/>
</dbReference>
<proteinExistence type="predicted"/>
<dbReference type="AlphaFoldDB" id="A0A9X0DK61"/>
<gene>
    <name evidence="2" type="ORF">OCU04_007601</name>
</gene>
<sequence>MNMYIWQTGGSSLLSLQRNNEMIHSLLTLLKKFNTTTALLVHDPSSSVLTGDIILITPGFRNSKTIHHHQHNRTLRHTNLRTSIKRPPTSTNHQRLPLSTAPSAIQAPVPRPPPPRPHSSP</sequence>
<evidence type="ECO:0000313" key="3">
    <source>
        <dbReference type="Proteomes" id="UP001152300"/>
    </source>
</evidence>
<reference evidence="2" key="1">
    <citation type="submission" date="2022-11" db="EMBL/GenBank/DDBJ databases">
        <title>Genome Resource of Sclerotinia nivalis Strain SnTB1, a Plant Pathogen Isolated from American Ginseng.</title>
        <authorList>
            <person name="Fan S."/>
        </authorList>
    </citation>
    <scope>NUCLEOTIDE SEQUENCE</scope>
    <source>
        <strain evidence="2">SnTB1</strain>
    </source>
</reference>
<accession>A0A9X0DK61</accession>
<comment type="caution">
    <text evidence="2">The sequence shown here is derived from an EMBL/GenBank/DDBJ whole genome shotgun (WGS) entry which is preliminary data.</text>
</comment>
<feature type="compositionally biased region" description="Basic residues" evidence="1">
    <location>
        <begin position="66"/>
        <end position="79"/>
    </location>
</feature>
<organism evidence="2 3">
    <name type="scientific">Sclerotinia nivalis</name>
    <dbReference type="NCBI Taxonomy" id="352851"/>
    <lineage>
        <taxon>Eukaryota</taxon>
        <taxon>Fungi</taxon>
        <taxon>Dikarya</taxon>
        <taxon>Ascomycota</taxon>
        <taxon>Pezizomycotina</taxon>
        <taxon>Leotiomycetes</taxon>
        <taxon>Helotiales</taxon>
        <taxon>Sclerotiniaceae</taxon>
        <taxon>Sclerotinia</taxon>
    </lineage>
</organism>